<dbReference type="InterPro" id="IPR036388">
    <property type="entry name" value="WH-like_DNA-bd_sf"/>
</dbReference>
<evidence type="ECO:0000313" key="6">
    <source>
        <dbReference type="Proteomes" id="UP000631421"/>
    </source>
</evidence>
<dbReference type="PROSITE" id="PS51118">
    <property type="entry name" value="HTH_HXLR"/>
    <property type="match status" value="1"/>
</dbReference>
<comment type="caution">
    <text evidence="5">The sequence shown here is derived from an EMBL/GenBank/DDBJ whole genome shotgun (WGS) entry which is preliminary data.</text>
</comment>
<dbReference type="Pfam" id="PF01638">
    <property type="entry name" value="HxlR"/>
    <property type="match status" value="1"/>
</dbReference>
<accession>A0A926Z5H3</accession>
<reference evidence="5" key="1">
    <citation type="journal article" date="2015" name="ISME J.">
        <title>Draft Genome Sequence of Streptomyces incarnatus NRRL8089, which Produces the Nucleoside Antibiotic Sinefungin.</title>
        <authorList>
            <person name="Oshima K."/>
            <person name="Hattori M."/>
            <person name="Shimizu H."/>
            <person name="Fukuda K."/>
            <person name="Nemoto M."/>
            <person name="Inagaki K."/>
            <person name="Tamura T."/>
        </authorList>
    </citation>
    <scope>NUCLEOTIDE SEQUENCE</scope>
    <source>
        <strain evidence="5">FACHB-1277</strain>
    </source>
</reference>
<dbReference type="PANTHER" id="PTHR33204">
    <property type="entry name" value="TRANSCRIPTIONAL REGULATOR, MARR FAMILY"/>
    <property type="match status" value="1"/>
</dbReference>
<dbReference type="Proteomes" id="UP000631421">
    <property type="component" value="Unassembled WGS sequence"/>
</dbReference>
<sequence length="128" mass="14489">MVESFVNASLCDLKLDRNTHQSSCPVEATLEAIGGRWKVLILHQLFGGTKRFGELHRNLHGITQKMLTQQLREMEQDGLIHREVYTQVPPKVEYSLTHLGKTLQPVLDAMHLWGKSYLGLPEKASIQG</sequence>
<evidence type="ECO:0000256" key="1">
    <source>
        <dbReference type="ARBA" id="ARBA00023015"/>
    </source>
</evidence>
<evidence type="ECO:0000256" key="2">
    <source>
        <dbReference type="ARBA" id="ARBA00023125"/>
    </source>
</evidence>
<keyword evidence="1" id="KW-0805">Transcription regulation</keyword>
<dbReference type="RefSeq" id="WP_190350123.1">
    <property type="nucleotide sequence ID" value="NZ_JACJPY010000013.1"/>
</dbReference>
<dbReference type="Gene3D" id="1.10.10.10">
    <property type="entry name" value="Winged helix-like DNA-binding domain superfamily/Winged helix DNA-binding domain"/>
    <property type="match status" value="1"/>
</dbReference>
<reference evidence="5" key="2">
    <citation type="submission" date="2020-08" db="EMBL/GenBank/DDBJ databases">
        <authorList>
            <person name="Chen M."/>
            <person name="Teng W."/>
            <person name="Zhao L."/>
            <person name="Hu C."/>
            <person name="Zhou Y."/>
            <person name="Han B."/>
            <person name="Song L."/>
            <person name="Shu W."/>
        </authorList>
    </citation>
    <scope>NUCLEOTIDE SEQUENCE</scope>
    <source>
        <strain evidence="5">FACHB-1277</strain>
    </source>
</reference>
<protein>
    <submittedName>
        <fullName evidence="5">Helix-turn-helix transcriptional regulator</fullName>
    </submittedName>
</protein>
<keyword evidence="3" id="KW-0804">Transcription</keyword>
<dbReference type="SUPFAM" id="SSF46785">
    <property type="entry name" value="Winged helix' DNA-binding domain"/>
    <property type="match status" value="1"/>
</dbReference>
<dbReference type="EMBL" id="JACJPY010000013">
    <property type="protein sequence ID" value="MBD2149750.1"/>
    <property type="molecule type" value="Genomic_DNA"/>
</dbReference>
<evidence type="ECO:0000313" key="5">
    <source>
        <dbReference type="EMBL" id="MBD2149750.1"/>
    </source>
</evidence>
<keyword evidence="6" id="KW-1185">Reference proteome</keyword>
<feature type="domain" description="HTH hxlR-type" evidence="4">
    <location>
        <begin position="24"/>
        <end position="122"/>
    </location>
</feature>
<dbReference type="InterPro" id="IPR002577">
    <property type="entry name" value="HTH_HxlR"/>
</dbReference>
<keyword evidence="2" id="KW-0238">DNA-binding</keyword>
<evidence type="ECO:0000256" key="3">
    <source>
        <dbReference type="ARBA" id="ARBA00023163"/>
    </source>
</evidence>
<dbReference type="PANTHER" id="PTHR33204:SF29">
    <property type="entry name" value="TRANSCRIPTIONAL REGULATOR"/>
    <property type="match status" value="1"/>
</dbReference>
<dbReference type="GO" id="GO:0003677">
    <property type="term" value="F:DNA binding"/>
    <property type="evidence" value="ECO:0007669"/>
    <property type="project" value="UniProtKB-KW"/>
</dbReference>
<evidence type="ECO:0000259" key="4">
    <source>
        <dbReference type="PROSITE" id="PS51118"/>
    </source>
</evidence>
<organism evidence="5 6">
    <name type="scientific">Pseudanabaena cinerea FACHB-1277</name>
    <dbReference type="NCBI Taxonomy" id="2949581"/>
    <lineage>
        <taxon>Bacteria</taxon>
        <taxon>Bacillati</taxon>
        <taxon>Cyanobacteriota</taxon>
        <taxon>Cyanophyceae</taxon>
        <taxon>Pseudanabaenales</taxon>
        <taxon>Pseudanabaenaceae</taxon>
        <taxon>Pseudanabaena</taxon>
        <taxon>Pseudanabaena cinerea</taxon>
    </lineage>
</organism>
<dbReference type="AlphaFoldDB" id="A0A926Z5H3"/>
<proteinExistence type="predicted"/>
<dbReference type="InterPro" id="IPR036390">
    <property type="entry name" value="WH_DNA-bd_sf"/>
</dbReference>
<gene>
    <name evidence="5" type="ORF">H6F44_06365</name>
</gene>
<name>A0A926Z5H3_9CYAN</name>